<reference evidence="1 2" key="1">
    <citation type="journal article" date="2018" name="Front. Plant Sci.">
        <title>Red Clover (Trifolium pratense) and Zigzag Clover (T. medium) - A Picture of Genomic Similarities and Differences.</title>
        <authorList>
            <person name="Dluhosova J."/>
            <person name="Istvanek J."/>
            <person name="Nedelnik J."/>
            <person name="Repkova J."/>
        </authorList>
    </citation>
    <scope>NUCLEOTIDE SEQUENCE [LARGE SCALE GENOMIC DNA]</scope>
    <source>
        <strain evidence="2">cv. 10/8</strain>
        <tissue evidence="1">Leaf</tissue>
    </source>
</reference>
<evidence type="ECO:0000313" key="1">
    <source>
        <dbReference type="EMBL" id="MCI43428.1"/>
    </source>
</evidence>
<name>A0A392S3J8_9FABA</name>
<organism evidence="1 2">
    <name type="scientific">Trifolium medium</name>
    <dbReference type="NCBI Taxonomy" id="97028"/>
    <lineage>
        <taxon>Eukaryota</taxon>
        <taxon>Viridiplantae</taxon>
        <taxon>Streptophyta</taxon>
        <taxon>Embryophyta</taxon>
        <taxon>Tracheophyta</taxon>
        <taxon>Spermatophyta</taxon>
        <taxon>Magnoliopsida</taxon>
        <taxon>eudicotyledons</taxon>
        <taxon>Gunneridae</taxon>
        <taxon>Pentapetalae</taxon>
        <taxon>rosids</taxon>
        <taxon>fabids</taxon>
        <taxon>Fabales</taxon>
        <taxon>Fabaceae</taxon>
        <taxon>Papilionoideae</taxon>
        <taxon>50 kb inversion clade</taxon>
        <taxon>NPAAA clade</taxon>
        <taxon>Hologalegina</taxon>
        <taxon>IRL clade</taxon>
        <taxon>Trifolieae</taxon>
        <taxon>Trifolium</taxon>
    </lineage>
</organism>
<protein>
    <submittedName>
        <fullName evidence="1">Gag-pol polyprotein</fullName>
    </submittedName>
</protein>
<comment type="caution">
    <text evidence="1">The sequence shown here is derived from an EMBL/GenBank/DDBJ whole genome shotgun (WGS) entry which is preliminary data.</text>
</comment>
<feature type="non-terminal residue" evidence="1">
    <location>
        <position position="69"/>
    </location>
</feature>
<proteinExistence type="predicted"/>
<accession>A0A392S3J8</accession>
<dbReference type="EMBL" id="LXQA010317315">
    <property type="protein sequence ID" value="MCI43428.1"/>
    <property type="molecule type" value="Genomic_DNA"/>
</dbReference>
<evidence type="ECO:0000313" key="2">
    <source>
        <dbReference type="Proteomes" id="UP000265520"/>
    </source>
</evidence>
<dbReference type="AlphaFoldDB" id="A0A392S3J8"/>
<dbReference type="Proteomes" id="UP000265520">
    <property type="component" value="Unassembled WGS sequence"/>
</dbReference>
<sequence length="69" mass="7848">MKDLGEASVILGIKITRSEKGISLDQSHYVEKILKKYGYFDGKEKNTLYDASVKLFKNTGESIRQTEYA</sequence>
<keyword evidence="2" id="KW-1185">Reference proteome</keyword>